<feature type="transmembrane region" description="Helical" evidence="4">
    <location>
        <begin position="192"/>
        <end position="214"/>
    </location>
</feature>
<evidence type="ECO:0000256" key="4">
    <source>
        <dbReference type="SAM" id="Phobius"/>
    </source>
</evidence>
<feature type="transmembrane region" description="Helical" evidence="4">
    <location>
        <begin position="127"/>
        <end position="145"/>
    </location>
</feature>
<keyword evidence="4" id="KW-1133">Transmembrane helix</keyword>
<reference evidence="6 7" key="1">
    <citation type="submission" date="2023-07" db="EMBL/GenBank/DDBJ databases">
        <title>Sequencing the genomes of 1000 actinobacteria strains.</title>
        <authorList>
            <person name="Klenk H.-P."/>
        </authorList>
    </citation>
    <scope>NUCLEOTIDE SEQUENCE [LARGE SCALE GENOMIC DNA]</scope>
    <source>
        <strain evidence="6 7">DSM 15539</strain>
    </source>
</reference>
<evidence type="ECO:0000259" key="5">
    <source>
        <dbReference type="Pfam" id="PF04024"/>
    </source>
</evidence>
<evidence type="ECO:0000256" key="2">
    <source>
        <dbReference type="ARBA" id="ARBA00022777"/>
    </source>
</evidence>
<feature type="transmembrane region" description="Helical" evidence="4">
    <location>
        <begin position="39"/>
        <end position="65"/>
    </location>
</feature>
<keyword evidence="7" id="KW-1185">Reference proteome</keyword>
<keyword evidence="2 6" id="KW-0418">Kinase</keyword>
<name>A0ABU1SZS1_9ACTO</name>
<dbReference type="Pfam" id="PF04024">
    <property type="entry name" value="PspC"/>
    <property type="match status" value="1"/>
</dbReference>
<keyword evidence="4" id="KW-0472">Membrane</keyword>
<dbReference type="GO" id="GO:0016301">
    <property type="term" value="F:kinase activity"/>
    <property type="evidence" value="ECO:0007669"/>
    <property type="project" value="UniProtKB-KW"/>
</dbReference>
<evidence type="ECO:0000313" key="7">
    <source>
        <dbReference type="Proteomes" id="UP001266099"/>
    </source>
</evidence>
<keyword evidence="1" id="KW-0808">Transferase</keyword>
<evidence type="ECO:0000313" key="6">
    <source>
        <dbReference type="EMBL" id="MDR6938631.1"/>
    </source>
</evidence>
<gene>
    <name evidence="6" type="ORF">J2S36_000174</name>
</gene>
<dbReference type="InterPro" id="IPR050482">
    <property type="entry name" value="Sensor_HK_TwoCompSys"/>
</dbReference>
<protein>
    <submittedName>
        <fullName evidence="6">Signal transduction histidine kinase</fullName>
    </submittedName>
</protein>
<evidence type="ECO:0000256" key="3">
    <source>
        <dbReference type="ARBA" id="ARBA00023012"/>
    </source>
</evidence>
<dbReference type="PANTHER" id="PTHR24421:SF61">
    <property type="entry name" value="OXYGEN SENSOR HISTIDINE KINASE NREB"/>
    <property type="match status" value="1"/>
</dbReference>
<accession>A0ABU1SZS1</accession>
<evidence type="ECO:0000256" key="1">
    <source>
        <dbReference type="ARBA" id="ARBA00022679"/>
    </source>
</evidence>
<dbReference type="Gene3D" id="3.30.565.10">
    <property type="entry name" value="Histidine kinase-like ATPase, C-terminal domain"/>
    <property type="match status" value="1"/>
</dbReference>
<dbReference type="InterPro" id="IPR007168">
    <property type="entry name" value="Phageshock_PspC_N"/>
</dbReference>
<dbReference type="EMBL" id="JAVDUJ010000001">
    <property type="protein sequence ID" value="MDR6938631.1"/>
    <property type="molecule type" value="Genomic_DNA"/>
</dbReference>
<feature type="domain" description="Phage shock protein PspC N-terminal" evidence="5">
    <location>
        <begin position="14"/>
        <end position="66"/>
    </location>
</feature>
<dbReference type="Proteomes" id="UP001266099">
    <property type="component" value="Unassembled WGS sequence"/>
</dbReference>
<keyword evidence="3" id="KW-0902">Two-component regulatory system</keyword>
<feature type="transmembrane region" description="Helical" evidence="4">
    <location>
        <begin position="166"/>
        <end position="186"/>
    </location>
</feature>
<dbReference type="PANTHER" id="PTHR24421">
    <property type="entry name" value="NITRATE/NITRITE SENSOR PROTEIN NARX-RELATED"/>
    <property type="match status" value="1"/>
</dbReference>
<keyword evidence="4" id="KW-0812">Transmembrane</keyword>
<organism evidence="6 7">
    <name type="scientific">Arcanobacterium hippocoleae</name>
    <dbReference type="NCBI Taxonomy" id="149017"/>
    <lineage>
        <taxon>Bacteria</taxon>
        <taxon>Bacillati</taxon>
        <taxon>Actinomycetota</taxon>
        <taxon>Actinomycetes</taxon>
        <taxon>Actinomycetales</taxon>
        <taxon>Actinomycetaceae</taxon>
        <taxon>Arcanobacterium</taxon>
    </lineage>
</organism>
<dbReference type="RefSeq" id="WP_309954613.1">
    <property type="nucleotide sequence ID" value="NZ_CP136414.1"/>
</dbReference>
<proteinExistence type="predicted"/>
<sequence>MNGISQEEKSHRPPFYRQGPRIFGGVCRALSVHLGMPAWIWRLAFIMLTFTGVIPLLYLLLWILVPWYRREYEIEIQNQRLARGLDLGPTSEDHESSKSWFLLVAVLISAGAFFLITTGIAPGNREIRILGAGFMLLAGAGIIWSTPIDSQRNKRETTALNAARKVVAVIGGGICVVGAVILVLEIAPRNPFFLSLTIALITVITLCLVFYPAVLRLKFSLRETAAQKARESVRADMAAHLHDSVLQSLALIRARADDADAVRTLARLQEQDLRKYLYSERQNEDTSTAALLREIAQELERRYQKEINTVITGDCKPDTSVRAVLAATREAITNACKYGGEKEVSLYAELRQTMAGQKSGETVQQAHLAVQKDHLILRQSIEVWIRDRGPGFDPHTIAPDRAGIRDSIIGRLRRIGGSAEIRSPLQSGGTEVHLKYQG</sequence>
<dbReference type="InterPro" id="IPR036890">
    <property type="entry name" value="HATPase_C_sf"/>
</dbReference>
<feature type="transmembrane region" description="Helical" evidence="4">
    <location>
        <begin position="100"/>
        <end position="121"/>
    </location>
</feature>
<comment type="caution">
    <text evidence="6">The sequence shown here is derived from an EMBL/GenBank/DDBJ whole genome shotgun (WGS) entry which is preliminary data.</text>
</comment>
<dbReference type="SUPFAM" id="SSF55874">
    <property type="entry name" value="ATPase domain of HSP90 chaperone/DNA topoisomerase II/histidine kinase"/>
    <property type="match status" value="1"/>
</dbReference>